<comment type="caution">
    <text evidence="2">The sequence shown here is derived from an EMBL/GenBank/DDBJ whole genome shotgun (WGS) entry which is preliminary data.</text>
</comment>
<feature type="region of interest" description="Disordered" evidence="1">
    <location>
        <begin position="1"/>
        <end position="20"/>
    </location>
</feature>
<keyword evidence="3" id="KW-1185">Reference proteome</keyword>
<gene>
    <name evidence="2" type="ORF">BJX66DRAFT_293768</name>
</gene>
<evidence type="ECO:0000313" key="3">
    <source>
        <dbReference type="Proteomes" id="UP001610563"/>
    </source>
</evidence>
<evidence type="ECO:0000256" key="1">
    <source>
        <dbReference type="SAM" id="MobiDB-lite"/>
    </source>
</evidence>
<sequence>MSSNPRQNGSKSRLARHGTLPFPILDPGVSDARDGPGAEAAFKTPLGAPQYKYCLIVDEVSLENHKAARGDSFRTRYVPVTLIPAHWDLEEYDGRWSPEVDDDQDGFYQLPEIEGTTNPFVGWMLLGQEYITSVYDRLIVEDWYDIYVRPPRVYPDETDELWKVP</sequence>
<feature type="compositionally biased region" description="Polar residues" evidence="1">
    <location>
        <begin position="1"/>
        <end position="11"/>
    </location>
</feature>
<protein>
    <submittedName>
        <fullName evidence="2">Uncharacterized protein</fullName>
    </submittedName>
</protein>
<accession>A0ABR4GK41</accession>
<organism evidence="2 3">
    <name type="scientific">Aspergillus keveii</name>
    <dbReference type="NCBI Taxonomy" id="714993"/>
    <lineage>
        <taxon>Eukaryota</taxon>
        <taxon>Fungi</taxon>
        <taxon>Dikarya</taxon>
        <taxon>Ascomycota</taxon>
        <taxon>Pezizomycotina</taxon>
        <taxon>Eurotiomycetes</taxon>
        <taxon>Eurotiomycetidae</taxon>
        <taxon>Eurotiales</taxon>
        <taxon>Aspergillaceae</taxon>
        <taxon>Aspergillus</taxon>
        <taxon>Aspergillus subgen. Nidulantes</taxon>
    </lineage>
</organism>
<dbReference type="Proteomes" id="UP001610563">
    <property type="component" value="Unassembled WGS sequence"/>
</dbReference>
<dbReference type="EMBL" id="JBFTWV010000008">
    <property type="protein sequence ID" value="KAL2799422.1"/>
    <property type="molecule type" value="Genomic_DNA"/>
</dbReference>
<evidence type="ECO:0000313" key="2">
    <source>
        <dbReference type="EMBL" id="KAL2799422.1"/>
    </source>
</evidence>
<reference evidence="2 3" key="1">
    <citation type="submission" date="2024-07" db="EMBL/GenBank/DDBJ databases">
        <title>Section-level genome sequencing and comparative genomics of Aspergillus sections Usti and Cavernicolus.</title>
        <authorList>
            <consortium name="Lawrence Berkeley National Laboratory"/>
            <person name="Nybo J.L."/>
            <person name="Vesth T.C."/>
            <person name="Theobald S."/>
            <person name="Frisvad J.C."/>
            <person name="Larsen T.O."/>
            <person name="Kjaerboelling I."/>
            <person name="Rothschild-Mancinelli K."/>
            <person name="Lyhne E.K."/>
            <person name="Kogle M.E."/>
            <person name="Barry K."/>
            <person name="Clum A."/>
            <person name="Na H."/>
            <person name="Ledsgaard L."/>
            <person name="Lin J."/>
            <person name="Lipzen A."/>
            <person name="Kuo A."/>
            <person name="Riley R."/>
            <person name="Mondo S."/>
            <person name="Labutti K."/>
            <person name="Haridas S."/>
            <person name="Pangalinan J."/>
            <person name="Salamov A.A."/>
            <person name="Simmons B.A."/>
            <person name="Magnuson J.K."/>
            <person name="Chen J."/>
            <person name="Drula E."/>
            <person name="Henrissat B."/>
            <person name="Wiebenga A."/>
            <person name="Lubbers R.J."/>
            <person name="Gomes A.C."/>
            <person name="Makela M.R."/>
            <person name="Stajich J."/>
            <person name="Grigoriev I.V."/>
            <person name="Mortensen U.H."/>
            <person name="De Vries R.P."/>
            <person name="Baker S.E."/>
            <person name="Andersen M.R."/>
        </authorList>
    </citation>
    <scope>NUCLEOTIDE SEQUENCE [LARGE SCALE GENOMIC DNA]</scope>
    <source>
        <strain evidence="2 3">CBS 209.92</strain>
    </source>
</reference>
<name>A0ABR4GK41_9EURO</name>
<proteinExistence type="predicted"/>